<evidence type="ECO:0000256" key="13">
    <source>
        <dbReference type="SAM" id="MobiDB-lite"/>
    </source>
</evidence>
<evidence type="ECO:0000256" key="1">
    <source>
        <dbReference type="ARBA" id="ARBA00004236"/>
    </source>
</evidence>
<dbReference type="AlphaFoldDB" id="A0A1I6GXE7"/>
<evidence type="ECO:0000313" key="17">
    <source>
        <dbReference type="EMBL" id="SFR46860.1"/>
    </source>
</evidence>
<dbReference type="Pfam" id="PF18204">
    <property type="entry name" value="PGF-CTERM"/>
    <property type="match status" value="1"/>
</dbReference>
<dbReference type="STRING" id="555875.SAMN04488124_1662"/>
<organism evidence="17 18">
    <name type="scientific">Halogeometricum limi</name>
    <dbReference type="NCBI Taxonomy" id="555875"/>
    <lineage>
        <taxon>Archaea</taxon>
        <taxon>Methanobacteriati</taxon>
        <taxon>Methanobacteriota</taxon>
        <taxon>Stenosarchaea group</taxon>
        <taxon>Halobacteria</taxon>
        <taxon>Halobacteriales</taxon>
        <taxon>Haloferacaceae</taxon>
        <taxon>Halogeometricum</taxon>
    </lineage>
</organism>
<keyword evidence="6" id="KW-0964">Secreted</keyword>
<feature type="compositionally biased region" description="Low complexity" evidence="13">
    <location>
        <begin position="815"/>
        <end position="860"/>
    </location>
</feature>
<feature type="transmembrane region" description="Helical" evidence="14">
    <location>
        <begin position="873"/>
        <end position="891"/>
    </location>
</feature>
<reference evidence="18" key="1">
    <citation type="submission" date="2016-10" db="EMBL/GenBank/DDBJ databases">
        <authorList>
            <person name="Varghese N."/>
            <person name="Submissions S."/>
        </authorList>
    </citation>
    <scope>NUCLEOTIDE SEQUENCE [LARGE SCALE GENOMIC DNA]</scope>
    <source>
        <strain evidence="18">CGMCC 1.8711</strain>
    </source>
</reference>
<comment type="similarity">
    <text evidence="3">Belongs to the halobacterial S-layer protein family.</text>
</comment>
<keyword evidence="12" id="KW-0325">Glycoprotein</keyword>
<evidence type="ECO:0000256" key="3">
    <source>
        <dbReference type="ARBA" id="ARBA00009327"/>
    </source>
</evidence>
<accession>A0A1I6GXE7</accession>
<feature type="domain" description="PGF-CTERM archaeal protein-sorting signal" evidence="15">
    <location>
        <begin position="871"/>
        <end position="893"/>
    </location>
</feature>
<keyword evidence="9" id="KW-0732">Signal</keyword>
<feature type="domain" description="DUF7827" evidence="16">
    <location>
        <begin position="414"/>
        <end position="535"/>
    </location>
</feature>
<evidence type="ECO:0000313" key="18">
    <source>
        <dbReference type="Proteomes" id="UP000243250"/>
    </source>
</evidence>
<evidence type="ECO:0000256" key="12">
    <source>
        <dbReference type="ARBA" id="ARBA00023180"/>
    </source>
</evidence>
<evidence type="ECO:0000256" key="2">
    <source>
        <dbReference type="ARBA" id="ARBA00004237"/>
    </source>
</evidence>
<keyword evidence="4" id="KW-1003">Cell membrane</keyword>
<protein>
    <submittedName>
        <fullName evidence="17">PGF-CTERM protein/surface glycoprotein</fullName>
    </submittedName>
</protein>
<evidence type="ECO:0000259" key="16">
    <source>
        <dbReference type="Pfam" id="PF25162"/>
    </source>
</evidence>
<keyword evidence="10 14" id="KW-1133">Transmembrane helix</keyword>
<keyword evidence="18" id="KW-1185">Reference proteome</keyword>
<dbReference type="GO" id="GO:0030115">
    <property type="term" value="C:S-layer"/>
    <property type="evidence" value="ECO:0007669"/>
    <property type="project" value="UniProtKB-SubCell"/>
</dbReference>
<dbReference type="GO" id="GO:0005886">
    <property type="term" value="C:plasma membrane"/>
    <property type="evidence" value="ECO:0007669"/>
    <property type="project" value="UniProtKB-SubCell"/>
</dbReference>
<dbReference type="EMBL" id="FOYS01000002">
    <property type="protein sequence ID" value="SFR46860.1"/>
    <property type="molecule type" value="Genomic_DNA"/>
</dbReference>
<dbReference type="NCBIfam" id="NF045517">
    <property type="entry name" value="halo_surf_dom"/>
    <property type="match status" value="1"/>
</dbReference>
<sequence length="894" mass="92901">MTRNKEQFRAVVLAALMVMSVFAGTIAFTGTAAADASAIDLGAGDGNSVSVEAGSSATIDSASVSDSDGTPEQFTLWVDVNGDGFLNDSEPNETVNNGAPASFTDFDVSSLSTGTYNVSAAETTNAPSSSIEANETVEDQLTVTKAAAPVLQSAVHFDNSTNNTAEVELAFDENVTVQTLNVSKVDGNTNLVTGFEVDNGRVVATLGQAYTEDLEVTYKVTDESGNTYAKNKTADVEFAAVTTNVGDSDDAYKGSTVAVVSNNTSTDVEITGTADDNSFFRSGSTGDNSKVYVFDTENRDVGEYEVVFDGDEMQNATIEIRELGLSVSVDDLTVTNDDDSTIEGTVSANAGDRPVTVELVDADDDTVETIGATLTGQAEYDYTFNASDLDAGNYTVVATDNQSGVTAESSSIVVEKAGTGQADFAEGIVTEERGDIANITVELQNTDTATLKIGSSDVGFVSNVTVVDDDGDGMVNVSFNTYAASGLSGSLSDTQAETLYSVGEDDEIDSAEIDSDNSVDALLDAGEYDLEVQTGTDSDSDDAQGVGTLVLEERNTSSLQSWTAPSNAEIENKGDVYAAINNGNITQDDEIAFGDLSVHQLEASGLAGALDAQDADNTTAAFFALNGSAYSLTVEQTEAGANRDPFMLELGNSSATVISDAENDTYFVVFDSDEVNTTGRDLADDDGLTANFTVSDDSPIGTDEEQSVEDSYELVEAEHTLDDVTVAAAADQTVAGESNVAPGTEINLRVRSDGDTQPSFLKTATAYVTENGTYEAVFDFSEQSANDTFTVTVRGGVADSITADGTVSAADNDSETSTEVSETVTATEAPEETATATEEPADTATATEEPEETATATEAPADSETETETSTPGFGAVVAVTALLAAALLAVRRD</sequence>
<evidence type="ECO:0000256" key="7">
    <source>
        <dbReference type="ARBA" id="ARBA00022601"/>
    </source>
</evidence>
<dbReference type="InterPro" id="IPR057149">
    <property type="entry name" value="DUF7827"/>
</dbReference>
<dbReference type="InterPro" id="IPR026452">
    <property type="entry name" value="Surf_glycop_sig_pep"/>
</dbReference>
<keyword evidence="11 14" id="KW-0472">Membrane</keyword>
<keyword evidence="7" id="KW-0701">S-layer</keyword>
<dbReference type="Proteomes" id="UP000243250">
    <property type="component" value="Unassembled WGS sequence"/>
</dbReference>
<evidence type="ECO:0000256" key="6">
    <source>
        <dbReference type="ARBA" id="ARBA00022525"/>
    </source>
</evidence>
<evidence type="ECO:0000256" key="5">
    <source>
        <dbReference type="ARBA" id="ARBA00022512"/>
    </source>
</evidence>
<evidence type="ECO:0000256" key="9">
    <source>
        <dbReference type="ARBA" id="ARBA00022729"/>
    </source>
</evidence>
<comment type="subcellular location">
    <subcellularLocation>
        <location evidence="1">Cell membrane</location>
    </subcellularLocation>
    <subcellularLocation>
        <location evidence="2">Secreted</location>
        <location evidence="2">Cell wall</location>
        <location evidence="2">S-layer</location>
    </subcellularLocation>
</comment>
<proteinExistence type="inferred from homology"/>
<keyword evidence="8 14" id="KW-0812">Transmembrane</keyword>
<evidence type="ECO:0000256" key="4">
    <source>
        <dbReference type="ARBA" id="ARBA00022475"/>
    </source>
</evidence>
<name>A0A1I6GXE7_9EURY</name>
<dbReference type="Pfam" id="PF25162">
    <property type="entry name" value="DUF7827"/>
    <property type="match status" value="1"/>
</dbReference>
<evidence type="ECO:0000259" key="15">
    <source>
        <dbReference type="Pfam" id="PF18204"/>
    </source>
</evidence>
<dbReference type="NCBIfam" id="TIGR04126">
    <property type="entry name" value="PGF_CTERM"/>
    <property type="match status" value="1"/>
</dbReference>
<evidence type="ECO:0000256" key="14">
    <source>
        <dbReference type="SAM" id="Phobius"/>
    </source>
</evidence>
<dbReference type="OrthoDB" id="325633at2157"/>
<evidence type="ECO:0000256" key="11">
    <source>
        <dbReference type="ARBA" id="ARBA00023136"/>
    </source>
</evidence>
<keyword evidence="5" id="KW-0134">Cell wall</keyword>
<dbReference type="NCBIfam" id="TIGR04207">
    <property type="entry name" value="halo_sig_pep"/>
    <property type="match status" value="1"/>
</dbReference>
<feature type="region of interest" description="Disordered" evidence="13">
    <location>
        <begin position="807"/>
        <end position="874"/>
    </location>
</feature>
<evidence type="ECO:0000256" key="8">
    <source>
        <dbReference type="ARBA" id="ARBA00022692"/>
    </source>
</evidence>
<gene>
    <name evidence="17" type="ORF">SAMN04488124_1662</name>
</gene>
<evidence type="ECO:0000256" key="10">
    <source>
        <dbReference type="ARBA" id="ARBA00022989"/>
    </source>
</evidence>
<dbReference type="InterPro" id="IPR026371">
    <property type="entry name" value="PGF_CTERM"/>
</dbReference>
<dbReference type="RefSeq" id="WP_089879073.1">
    <property type="nucleotide sequence ID" value="NZ_FOYS01000002.1"/>
</dbReference>